<evidence type="ECO:0000256" key="1">
    <source>
        <dbReference type="SAM" id="MobiDB-lite"/>
    </source>
</evidence>
<feature type="region of interest" description="Disordered" evidence="1">
    <location>
        <begin position="43"/>
        <end position="68"/>
    </location>
</feature>
<dbReference type="Proteomes" id="UP000030170">
    <property type="component" value="Unassembled WGS sequence"/>
</dbReference>
<dbReference type="EMBL" id="JJML01000036">
    <property type="protein sequence ID" value="KGF72141.1"/>
    <property type="molecule type" value="Genomic_DNA"/>
</dbReference>
<organism evidence="2 3">
    <name type="scientific">Neosynechococcus sphagnicola sy1</name>
    <dbReference type="NCBI Taxonomy" id="1497020"/>
    <lineage>
        <taxon>Bacteria</taxon>
        <taxon>Bacillati</taxon>
        <taxon>Cyanobacteriota</taxon>
        <taxon>Cyanophyceae</taxon>
        <taxon>Neosynechococcales</taxon>
        <taxon>Neosynechococcaceae</taxon>
        <taxon>Neosynechococcus</taxon>
    </lineage>
</organism>
<dbReference type="AlphaFoldDB" id="A0A098TJ94"/>
<reference evidence="2 3" key="1">
    <citation type="journal article" date="2014" name="Mol. Ecol.">
        <title>Evolution of Synechococcus.</title>
        <authorList>
            <person name="Dvorak P."/>
            <person name="Casamatta D."/>
            <person name="Hasler P."/>
            <person name="Poulickova A."/>
            <person name="Ondrej V."/>
            <person name="Sanges R."/>
        </authorList>
    </citation>
    <scope>NUCLEOTIDE SEQUENCE [LARGE SCALE GENOMIC DNA]</scope>
    <source>
        <strain evidence="2 3">CAUP A 1101</strain>
    </source>
</reference>
<evidence type="ECO:0000313" key="2">
    <source>
        <dbReference type="EMBL" id="KGF72141.1"/>
    </source>
</evidence>
<name>A0A098TJ94_9CYAN</name>
<proteinExistence type="predicted"/>
<feature type="compositionally biased region" description="Polar residues" evidence="1">
    <location>
        <begin position="52"/>
        <end position="68"/>
    </location>
</feature>
<accession>A0A098TJ94</accession>
<keyword evidence="3" id="KW-1185">Reference proteome</keyword>
<evidence type="ECO:0000313" key="3">
    <source>
        <dbReference type="Proteomes" id="UP000030170"/>
    </source>
</evidence>
<sequence length="68" mass="7600">MVLIVEIYELSVAFHTILDYEPLSMIDPQAEIGDPRLSEAVLPQPRKHGINRGSSKNRNQVGKTESPI</sequence>
<protein>
    <submittedName>
        <fullName evidence="2">Uncharacterized protein</fullName>
    </submittedName>
</protein>
<comment type="caution">
    <text evidence="2">The sequence shown here is derived from an EMBL/GenBank/DDBJ whole genome shotgun (WGS) entry which is preliminary data.</text>
</comment>
<gene>
    <name evidence="2" type="ORF">DO97_11950</name>
</gene>